<evidence type="ECO:0000313" key="2">
    <source>
        <dbReference type="Proteomes" id="UP001519272"/>
    </source>
</evidence>
<organism evidence="1 2">
    <name type="scientific">Paenibacillus turicensis</name>
    <dbReference type="NCBI Taxonomy" id="160487"/>
    <lineage>
        <taxon>Bacteria</taxon>
        <taxon>Bacillati</taxon>
        <taxon>Bacillota</taxon>
        <taxon>Bacilli</taxon>
        <taxon>Bacillales</taxon>
        <taxon>Paenibacillaceae</taxon>
        <taxon>Paenibacillus</taxon>
    </lineage>
</organism>
<accession>A0ABS4FYI8</accession>
<evidence type="ECO:0000313" key="1">
    <source>
        <dbReference type="EMBL" id="MBP1907641.1"/>
    </source>
</evidence>
<dbReference type="Proteomes" id="UP001519272">
    <property type="component" value="Unassembled WGS sequence"/>
</dbReference>
<protein>
    <submittedName>
        <fullName evidence="1">Uncharacterized protein</fullName>
    </submittedName>
</protein>
<dbReference type="RefSeq" id="WP_210091214.1">
    <property type="nucleotide sequence ID" value="NZ_JAGGKG010000030.1"/>
</dbReference>
<name>A0ABS4FYI8_9BACL</name>
<gene>
    <name evidence="1" type="ORF">J2Z32_004321</name>
</gene>
<keyword evidence="2" id="KW-1185">Reference proteome</keyword>
<dbReference type="EMBL" id="JAGGKG010000030">
    <property type="protein sequence ID" value="MBP1907641.1"/>
    <property type="molecule type" value="Genomic_DNA"/>
</dbReference>
<dbReference type="Pfam" id="PF11079">
    <property type="entry name" value="YqhG"/>
    <property type="match status" value="2"/>
</dbReference>
<dbReference type="InterPro" id="IPR024562">
    <property type="entry name" value="YqhG"/>
</dbReference>
<reference evidence="1 2" key="1">
    <citation type="submission" date="2021-03" db="EMBL/GenBank/DDBJ databases">
        <title>Genomic Encyclopedia of Type Strains, Phase IV (KMG-IV): sequencing the most valuable type-strain genomes for metagenomic binning, comparative biology and taxonomic classification.</title>
        <authorList>
            <person name="Goeker M."/>
        </authorList>
    </citation>
    <scope>NUCLEOTIDE SEQUENCE [LARGE SCALE GENOMIC DNA]</scope>
    <source>
        <strain evidence="1 2">DSM 14349</strain>
    </source>
</reference>
<comment type="caution">
    <text evidence="1">The sequence shown here is derived from an EMBL/GenBank/DDBJ whole genome shotgun (WGS) entry which is preliminary data.</text>
</comment>
<proteinExistence type="predicted"/>
<sequence length="327" mass="37952">MTMSSNEIREYVVSYLESTQCQFIENSPWHVTVKLSPQADRELTDRPYYWGFVDRMNIEPETMSFSFVFDPEGYDKMNANTQGTSTQAINPLGVTNGQPDLLNRYYGSLPPLPVLGPGRIRREDIHFGSARLRQIFNAVKQNGSCVYLFEDPGPRQKTTLFPASYEPWLAVCWKVEFACDLKREELHFHAISLASGKIDTSFDQRIMDMPLLQRLPENIHIGPTSLSLRDGHQQLEQYLYHSLEKLDTSWATSAKLRLQEELELVDAYYKDLLLVEDEERQSEVNAQLEARKSEITWQYEPRIMISAINCGIFHLREDSFPRIDRNR</sequence>